<accession>A0ABT5Y9D4</accession>
<protein>
    <submittedName>
        <fullName evidence="4">Porin family protein</fullName>
    </submittedName>
</protein>
<organism evidence="4 5">
    <name type="scientific">Marinobacter iranensis</name>
    <dbReference type="NCBI Taxonomy" id="2962607"/>
    <lineage>
        <taxon>Bacteria</taxon>
        <taxon>Pseudomonadati</taxon>
        <taxon>Pseudomonadota</taxon>
        <taxon>Gammaproteobacteria</taxon>
        <taxon>Pseudomonadales</taxon>
        <taxon>Marinobacteraceae</taxon>
        <taxon>Marinobacter</taxon>
    </lineage>
</organism>
<keyword evidence="5" id="KW-1185">Reference proteome</keyword>
<dbReference type="EMBL" id="JANCMW010000004">
    <property type="protein sequence ID" value="MDF0750192.1"/>
    <property type="molecule type" value="Genomic_DNA"/>
</dbReference>
<keyword evidence="1 2" id="KW-0732">Signal</keyword>
<feature type="domain" description="Outer membrane protein beta-barrel" evidence="3">
    <location>
        <begin position="15"/>
        <end position="181"/>
    </location>
</feature>
<dbReference type="Gene3D" id="2.40.160.20">
    <property type="match status" value="1"/>
</dbReference>
<evidence type="ECO:0000313" key="5">
    <source>
        <dbReference type="Proteomes" id="UP001143391"/>
    </source>
</evidence>
<evidence type="ECO:0000259" key="3">
    <source>
        <dbReference type="Pfam" id="PF13505"/>
    </source>
</evidence>
<evidence type="ECO:0000256" key="1">
    <source>
        <dbReference type="ARBA" id="ARBA00022729"/>
    </source>
</evidence>
<feature type="signal peptide" evidence="2">
    <location>
        <begin position="1"/>
        <end position="25"/>
    </location>
</feature>
<comment type="caution">
    <text evidence="4">The sequence shown here is derived from an EMBL/GenBank/DDBJ whole genome shotgun (WGS) entry which is preliminary data.</text>
</comment>
<dbReference type="RefSeq" id="WP_275705721.1">
    <property type="nucleotide sequence ID" value="NZ_JANCMW010000004.1"/>
</dbReference>
<gene>
    <name evidence="4" type="ORF">NLU14_08105</name>
</gene>
<dbReference type="Pfam" id="PF13505">
    <property type="entry name" value="OMP_b-brl"/>
    <property type="match status" value="1"/>
</dbReference>
<sequence length="181" mass="19162">MNKPIALMLGLATMPLLAVSQSASADVYKSGDASLYAGLNYSFINIENGNDEVDVGTLSAKVGGLVTPFFGLEARGGFGVDDDRIGGVDYSLDNFFGGYATLNLANESPATPYAIFGFTRVEVEAESFLGTTTEDESDFSYGAGVNVELTPEVSGNLEYMRYYDKDGSTVDGLGLGVTFNF</sequence>
<evidence type="ECO:0000256" key="2">
    <source>
        <dbReference type="SAM" id="SignalP"/>
    </source>
</evidence>
<reference evidence="4" key="1">
    <citation type="submission" date="2022-07" db="EMBL/GenBank/DDBJ databases">
        <title>Marinobacter iranensis a new bacterium isolate from a hipersaline lake in Iran.</title>
        <authorList>
            <person name="Mohammad A.M.A."/>
            <person name="Cristina S.-P."/>
            <person name="Antonio V."/>
        </authorList>
    </citation>
    <scope>NUCLEOTIDE SEQUENCE</scope>
    <source>
        <strain evidence="4">71-i</strain>
    </source>
</reference>
<dbReference type="InterPro" id="IPR027385">
    <property type="entry name" value="Beta-barrel_OMP"/>
</dbReference>
<proteinExistence type="predicted"/>
<name>A0ABT5Y9D4_9GAMM</name>
<feature type="chain" id="PRO_5046233349" evidence="2">
    <location>
        <begin position="26"/>
        <end position="181"/>
    </location>
</feature>
<dbReference type="SUPFAM" id="SSF56925">
    <property type="entry name" value="OMPA-like"/>
    <property type="match status" value="1"/>
</dbReference>
<dbReference type="Proteomes" id="UP001143391">
    <property type="component" value="Unassembled WGS sequence"/>
</dbReference>
<evidence type="ECO:0000313" key="4">
    <source>
        <dbReference type="EMBL" id="MDF0750192.1"/>
    </source>
</evidence>
<dbReference type="InterPro" id="IPR011250">
    <property type="entry name" value="OMP/PagP_B-barrel"/>
</dbReference>